<name>N1URM8_LEPIR</name>
<dbReference type="Pfam" id="PF07600">
    <property type="entry name" value="DUF1564"/>
    <property type="match status" value="1"/>
</dbReference>
<evidence type="ECO:0008006" key="3">
    <source>
        <dbReference type="Google" id="ProtNLM"/>
    </source>
</evidence>
<reference evidence="1 2" key="1">
    <citation type="submission" date="2013-02" db="EMBL/GenBank/DDBJ databases">
        <authorList>
            <person name="Harkins D.M."/>
            <person name="Durkin A.S."/>
            <person name="Brinkac L.M."/>
            <person name="Haft D.H."/>
            <person name="Selengut J.D."/>
            <person name="Sanka R."/>
            <person name="DePew J."/>
            <person name="Purushe J."/>
            <person name="Picardeau M."/>
            <person name="Werts C."/>
            <person name="Goarant C."/>
            <person name="Vinetz J.M."/>
            <person name="Sutton G.G."/>
            <person name="Nierman W.C."/>
            <person name="Fouts D.E."/>
        </authorList>
    </citation>
    <scope>NUCLEOTIDE SEQUENCE [LARGE SCALE GENOMIC DNA]</scope>
    <source>
        <strain evidence="1 2">200703203</strain>
    </source>
</reference>
<dbReference type="Proteomes" id="UP000012220">
    <property type="component" value="Unassembled WGS sequence"/>
</dbReference>
<dbReference type="BioCyc" id="LINT1085541:G11IQ-5637-MONOMER"/>
<dbReference type="AlphaFoldDB" id="N1URM8"/>
<sequence length="82" mass="9767">MEILLFNSNYEVRSSFETNHSETITLLIPQDTWFRFFENDRKILSKKIPEFLKPTANISLPKNTLVKKQRKPYINPAKKIKK</sequence>
<gene>
    <name evidence="1" type="ORF">LEP1GSC115_0780</name>
</gene>
<organism evidence="1 2">
    <name type="scientific">Leptospira interrogans serovar Australis str. 200703203</name>
    <dbReference type="NCBI Taxonomy" id="1085541"/>
    <lineage>
        <taxon>Bacteria</taxon>
        <taxon>Pseudomonadati</taxon>
        <taxon>Spirochaetota</taxon>
        <taxon>Spirochaetia</taxon>
        <taxon>Leptospirales</taxon>
        <taxon>Leptospiraceae</taxon>
        <taxon>Leptospira</taxon>
    </lineage>
</organism>
<accession>N1URM8</accession>
<proteinExistence type="predicted"/>
<evidence type="ECO:0000313" key="2">
    <source>
        <dbReference type="Proteomes" id="UP000012220"/>
    </source>
</evidence>
<evidence type="ECO:0000313" key="1">
    <source>
        <dbReference type="EMBL" id="EMY27602.1"/>
    </source>
</evidence>
<protein>
    <recommendedName>
        <fullName evidence="3">PF07600 domain protein</fullName>
    </recommendedName>
</protein>
<comment type="caution">
    <text evidence="1">The sequence shown here is derived from an EMBL/GenBank/DDBJ whole genome shotgun (WGS) entry which is preliminary data.</text>
</comment>
<dbReference type="InterPro" id="IPR011458">
    <property type="entry name" value="DUF1564"/>
</dbReference>
<dbReference type="EMBL" id="AHNY02000024">
    <property type="protein sequence ID" value="EMY27602.1"/>
    <property type="molecule type" value="Genomic_DNA"/>
</dbReference>